<dbReference type="Pfam" id="PF00126">
    <property type="entry name" value="HTH_1"/>
    <property type="match status" value="1"/>
</dbReference>
<evidence type="ECO:0000259" key="1">
    <source>
        <dbReference type="PROSITE" id="PS50931"/>
    </source>
</evidence>
<dbReference type="InterPro" id="IPR050950">
    <property type="entry name" value="HTH-type_LysR_regulators"/>
</dbReference>
<protein>
    <submittedName>
        <fullName evidence="2">LysR family transcriptional regulator</fullName>
    </submittedName>
</protein>
<organism evidence="2 3">
    <name type="scientific">Roseomonas gilardii</name>
    <dbReference type="NCBI Taxonomy" id="257708"/>
    <lineage>
        <taxon>Bacteria</taxon>
        <taxon>Pseudomonadati</taxon>
        <taxon>Pseudomonadota</taxon>
        <taxon>Alphaproteobacteria</taxon>
        <taxon>Acetobacterales</taxon>
        <taxon>Roseomonadaceae</taxon>
        <taxon>Roseomonas</taxon>
    </lineage>
</organism>
<gene>
    <name evidence="2" type="ORF">RQ831_23610</name>
</gene>
<dbReference type="InterPro" id="IPR036390">
    <property type="entry name" value="WH_DNA-bd_sf"/>
</dbReference>
<dbReference type="RefSeq" id="WP_314285799.1">
    <property type="nucleotide sequence ID" value="NZ_JAVVDO010000113.1"/>
</dbReference>
<dbReference type="InterPro" id="IPR036388">
    <property type="entry name" value="WH-like_DNA-bd_sf"/>
</dbReference>
<accession>A0ABU3MM29</accession>
<keyword evidence="3" id="KW-1185">Reference proteome</keyword>
<dbReference type="PROSITE" id="PS50931">
    <property type="entry name" value="HTH_LYSR"/>
    <property type="match status" value="1"/>
</dbReference>
<dbReference type="Gene3D" id="1.10.10.10">
    <property type="entry name" value="Winged helix-like DNA-binding domain superfamily/Winged helix DNA-binding domain"/>
    <property type="match status" value="1"/>
</dbReference>
<dbReference type="SUPFAM" id="SSF46785">
    <property type="entry name" value="Winged helix' DNA-binding domain"/>
    <property type="match status" value="1"/>
</dbReference>
<name>A0ABU3MM29_9PROT</name>
<dbReference type="Proteomes" id="UP001258945">
    <property type="component" value="Unassembled WGS sequence"/>
</dbReference>
<sequence length="72" mass="7748">MNPFQADWTTLRILLATVELGSITQAAQRCGIATSAAAKRLQLLERDCSLPLLERSARGVRPTAAGEAMAQH</sequence>
<dbReference type="InterPro" id="IPR000847">
    <property type="entry name" value="LysR_HTH_N"/>
</dbReference>
<comment type="caution">
    <text evidence="2">The sequence shown here is derived from an EMBL/GenBank/DDBJ whole genome shotgun (WGS) entry which is preliminary data.</text>
</comment>
<dbReference type="PANTHER" id="PTHR30419">
    <property type="entry name" value="HTH-TYPE TRANSCRIPTIONAL REGULATOR YBHD"/>
    <property type="match status" value="1"/>
</dbReference>
<reference evidence="2 3" key="1">
    <citation type="journal article" date="2019" name="Microb. Pathog.">
        <title>Comparison of VITEK 2, MALDI-TOF MS, 16S rRNA gene sequencing, and whole-genome sequencing for identification of Roseomonas mucosa.</title>
        <authorList>
            <person name="Rudolph W.W."/>
            <person name="Gunzer F."/>
            <person name="Trauth M."/>
            <person name="Bunk B."/>
            <person name="Bigge R."/>
            <person name="Schrottner P."/>
        </authorList>
    </citation>
    <scope>NUCLEOTIDE SEQUENCE [LARGE SCALE GENOMIC DNA]</scope>
    <source>
        <strain evidence="2 3">DSM 103800</strain>
    </source>
</reference>
<feature type="domain" description="HTH lysR-type" evidence="1">
    <location>
        <begin position="11"/>
        <end position="63"/>
    </location>
</feature>
<dbReference type="PANTHER" id="PTHR30419:SF2">
    <property type="entry name" value="LYSR FAMILY TRANSCRIPTIONAL REGULATOR"/>
    <property type="match status" value="1"/>
</dbReference>
<evidence type="ECO:0000313" key="2">
    <source>
        <dbReference type="EMBL" id="MDT8334043.1"/>
    </source>
</evidence>
<proteinExistence type="predicted"/>
<evidence type="ECO:0000313" key="3">
    <source>
        <dbReference type="Proteomes" id="UP001258945"/>
    </source>
</evidence>
<feature type="non-terminal residue" evidence="2">
    <location>
        <position position="72"/>
    </location>
</feature>
<dbReference type="EMBL" id="JAVVDO010000113">
    <property type="protein sequence ID" value="MDT8334043.1"/>
    <property type="molecule type" value="Genomic_DNA"/>
</dbReference>